<organism evidence="3">
    <name type="scientific">Octopus bimaculoides</name>
    <name type="common">California two-spotted octopus</name>
    <dbReference type="NCBI Taxonomy" id="37653"/>
    <lineage>
        <taxon>Eukaryota</taxon>
        <taxon>Metazoa</taxon>
        <taxon>Spiralia</taxon>
        <taxon>Lophotrochozoa</taxon>
        <taxon>Mollusca</taxon>
        <taxon>Cephalopoda</taxon>
        <taxon>Coleoidea</taxon>
        <taxon>Octopodiformes</taxon>
        <taxon>Octopoda</taxon>
        <taxon>Incirrata</taxon>
        <taxon>Octopodidae</taxon>
        <taxon>Octopus</taxon>
    </lineage>
</organism>
<dbReference type="EMBL" id="KQ415693">
    <property type="protein sequence ID" value="KOG00922.1"/>
    <property type="molecule type" value="Genomic_DNA"/>
</dbReference>
<feature type="region of interest" description="Disordered" evidence="2">
    <location>
        <begin position="672"/>
        <end position="691"/>
    </location>
</feature>
<dbReference type="OMA" id="VIKENEX"/>
<evidence type="ECO:0000256" key="2">
    <source>
        <dbReference type="SAM" id="MobiDB-lite"/>
    </source>
</evidence>
<dbReference type="STRING" id="37653.A0A0L8IHF0"/>
<evidence type="ECO:0000256" key="1">
    <source>
        <dbReference type="SAM" id="Coils"/>
    </source>
</evidence>
<evidence type="ECO:0008006" key="4">
    <source>
        <dbReference type="Google" id="ProtNLM"/>
    </source>
</evidence>
<dbReference type="GO" id="GO:0005814">
    <property type="term" value="C:centriole"/>
    <property type="evidence" value="ECO:0007669"/>
    <property type="project" value="TreeGrafter"/>
</dbReference>
<dbReference type="KEGG" id="obi:106876255"/>
<dbReference type="AlphaFoldDB" id="A0A0L8IHF0"/>
<feature type="coiled-coil region" evidence="1">
    <location>
        <begin position="566"/>
        <end position="642"/>
    </location>
</feature>
<dbReference type="InterPro" id="IPR038911">
    <property type="entry name" value="SCLT1"/>
</dbReference>
<dbReference type="OrthoDB" id="551053at2759"/>
<feature type="coiled-coil region" evidence="1">
    <location>
        <begin position="58"/>
        <end position="312"/>
    </location>
</feature>
<accession>A0A0L8IHF0</accession>
<dbReference type="PANTHER" id="PTHR35970">
    <property type="entry name" value="SODIUM CHANNEL AND CLATHRIN LINKER 1"/>
    <property type="match status" value="1"/>
</dbReference>
<name>A0A0L8IHF0_OCTBM</name>
<dbReference type="GO" id="GO:0045162">
    <property type="term" value="P:clustering of voltage-gated sodium channels"/>
    <property type="evidence" value="ECO:0007669"/>
    <property type="project" value="InterPro"/>
</dbReference>
<reference evidence="3" key="1">
    <citation type="submission" date="2015-07" db="EMBL/GenBank/DDBJ databases">
        <title>MeaNS - Measles Nucleotide Surveillance Program.</title>
        <authorList>
            <person name="Tran T."/>
            <person name="Druce J."/>
        </authorList>
    </citation>
    <scope>NUCLEOTIDE SEQUENCE</scope>
    <source>
        <strain evidence="3">UCB-OBI-ISO-001</strain>
        <tissue evidence="3">Gonad</tissue>
    </source>
</reference>
<protein>
    <recommendedName>
        <fullName evidence="4">Sodium channel and clathrin linker 1</fullName>
    </recommendedName>
</protein>
<dbReference type="PANTHER" id="PTHR35970:SF1">
    <property type="entry name" value="SODIUM CHANNEL AND CLATHRIN LINKER 1"/>
    <property type="match status" value="1"/>
</dbReference>
<dbReference type="GO" id="GO:0060271">
    <property type="term" value="P:cilium assembly"/>
    <property type="evidence" value="ECO:0007669"/>
    <property type="project" value="TreeGrafter"/>
</dbReference>
<gene>
    <name evidence="3" type="ORF">OCBIM_22024394mg</name>
</gene>
<proteinExistence type="predicted"/>
<sequence>MENTNNNFLKDQVQRLNNHLLWYQAKYGYCQLPDNQFSPWLTEERILTPLLTEYDYVNQTLEEQLKHSSEEFKSLKEDLQKVLKENDDLRKRLKETLELEADALPEIIKETDSDQKTVENFRKQIALLTKEKETVTEMYQEAMSQVKQLTSDLQNLKSNQPWDDLEKQTNRMKNQYYTSVQSIVAEVEPLQKNLREKEKEVINLKVNNETLQAAVEELKRKLKWKEQELVELAQKDCNSGEVVTNMKRHASSLENDLKSKAEELQQLNEKNSELEKWIILQQEKNTTLEKQMQDMMEDRKNAQQIVENAILDKDLAKEVSAQRQEQINHLQKVVDDLMDDVGKATRKEVDDVKSLLNVRIVKLNEKVHFLEMERSEREVNMERCLRDKKNVESELQNVRQNFVEETKSFNEVKEKLTQRLTEALKSKDATERKLDKFEHQQERDKKNLNQKIDLLMKENEKLKEQVSSLNSDNSRLSEGKLQLIQEINELKANILQANNERDEIQRNMRKRIAVMKEEMSSNSQDFELKLQSFEDGNHYTMVELKKLLNSQKIISRRWKEECGTISKKYDEKIAQIRSELKRYKTRNSELKSSLQECQVKMTESGQVLKDYTAKIQRMESHLREAQNKAMESERKLTHLQMKHREIASENIFLLNESNKNENNSVKYSNSHVSVLNNSDQQPNENESVYDA</sequence>
<keyword evidence="1" id="KW-0175">Coiled coil</keyword>
<evidence type="ECO:0000313" key="3">
    <source>
        <dbReference type="EMBL" id="KOG00922.1"/>
    </source>
</evidence>
<feature type="coiled-coil region" evidence="1">
    <location>
        <begin position="381"/>
        <end position="507"/>
    </location>
</feature>